<dbReference type="InterPro" id="IPR050639">
    <property type="entry name" value="SSR_resolvase"/>
</dbReference>
<evidence type="ECO:0000256" key="1">
    <source>
        <dbReference type="ARBA" id="ARBA00023125"/>
    </source>
</evidence>
<evidence type="ECO:0000313" key="5">
    <source>
        <dbReference type="Proteomes" id="UP000556620"/>
    </source>
</evidence>
<dbReference type="Pfam" id="PF00239">
    <property type="entry name" value="Resolvase"/>
    <property type="match status" value="1"/>
</dbReference>
<dbReference type="PANTHER" id="PTHR30461">
    <property type="entry name" value="DNA-INVERTASE FROM LAMBDOID PROPHAGE"/>
    <property type="match status" value="1"/>
</dbReference>
<sequence length="527" mass="59132">MKQAISYVRFSSHRQQGGTIVERQEKMIAEWLTSHTDYVLSPLTFQDLDKSGFHGDDTKDGGGFAQLLTAVQAGLIGAGDVVLVEAIDRTGRLPAFEMIADVLKPILYAGVNIITLDDQIEYTKMSVNNGHLHLLAAKIQAAHQYSETLSKRVTASYDKRREQAKEGVTPKRMTPVWLNSDGSVRTDVAPKIKEAFELYVSGVGKSTIARRMRESGVERLAKCSGPSVEGWLRNEAAIGRWDGNNVYPAIIEPALFYKAQIHAEKVKTQRPVKTAKHFLVGLVKCGSCGKNYIIQNKDGKPHSMRCRIRQNLKGCDNSHIVPKPVIEAIYRWTSTQAAWDALTQQQMSVNAKEIITKEAELLDLNQRAREIADFIVNMGTKPELTEAYEKVTASRDSLESELTILRKTEDSTFTMHWSQAAKAEDLKRDDPQRLSAMLRSVGYEIVVNADGCITTTGSDCLTYRYGGVDRASGMYKVMRGDKMQLVHKLSYDVFSDEQDEWHGYNDDSPAESVWLDEDYKDLQDQHK</sequence>
<dbReference type="SMART" id="SM00857">
    <property type="entry name" value="Resolvase"/>
    <property type="match status" value="1"/>
</dbReference>
<comment type="caution">
    <text evidence="4">The sequence shown here is derived from an EMBL/GenBank/DDBJ whole genome shotgun (WGS) entry which is preliminary data.</text>
</comment>
<dbReference type="EMBL" id="JACGCU010000035">
    <property type="protein sequence ID" value="MBA6061169.1"/>
    <property type="molecule type" value="Genomic_DNA"/>
</dbReference>
<dbReference type="Pfam" id="PF07508">
    <property type="entry name" value="Recombinase"/>
    <property type="match status" value="1"/>
</dbReference>
<dbReference type="GO" id="GO:0003677">
    <property type="term" value="F:DNA binding"/>
    <property type="evidence" value="ECO:0007669"/>
    <property type="project" value="UniProtKB-KW"/>
</dbReference>
<evidence type="ECO:0000313" key="4">
    <source>
        <dbReference type="EMBL" id="MBA6061169.1"/>
    </source>
</evidence>
<dbReference type="InterPro" id="IPR038109">
    <property type="entry name" value="DNA_bind_recomb_sf"/>
</dbReference>
<dbReference type="InterPro" id="IPR036162">
    <property type="entry name" value="Resolvase-like_N_sf"/>
</dbReference>
<dbReference type="InterPro" id="IPR006119">
    <property type="entry name" value="Resolv_N"/>
</dbReference>
<proteinExistence type="predicted"/>
<dbReference type="Gene3D" id="3.90.1750.20">
    <property type="entry name" value="Putative Large Serine Recombinase, Chain B, Domain 2"/>
    <property type="match status" value="1"/>
</dbReference>
<dbReference type="AlphaFoldDB" id="A0A7W2JLH6"/>
<dbReference type="Gene3D" id="3.40.50.1390">
    <property type="entry name" value="Resolvase, N-terminal catalytic domain"/>
    <property type="match status" value="1"/>
</dbReference>
<reference evidence="4 5" key="1">
    <citation type="submission" date="2020-07" db="EMBL/GenBank/DDBJ databases">
        <title>Diversity of carbapenemase encoding genes among Pseudomonas putida group clinical isolates in a tertiary Brazilian hospital.</title>
        <authorList>
            <person name="Alberto-Lei F."/>
            <person name="Nodari C.S."/>
            <person name="Streling A.P."/>
            <person name="Paulino J.T."/>
            <person name="Bessa-Neto F.O."/>
            <person name="Cayo R."/>
            <person name="Gales A.C."/>
        </authorList>
    </citation>
    <scope>NUCLEOTIDE SEQUENCE [LARGE SCALE GENOMIC DNA]</scope>
    <source>
        <strain evidence="4 5">14535</strain>
    </source>
</reference>
<accession>A0A7W2JLH6</accession>
<dbReference type="PANTHER" id="PTHR30461:SF2">
    <property type="entry name" value="SERINE RECOMBINASE PINE-RELATED"/>
    <property type="match status" value="1"/>
</dbReference>
<feature type="domain" description="Resolvase/invertase-type recombinase catalytic" evidence="3">
    <location>
        <begin position="3"/>
        <end position="164"/>
    </location>
</feature>
<gene>
    <name evidence="4" type="ORF">H4C44_18510</name>
</gene>
<dbReference type="GO" id="GO:0000150">
    <property type="term" value="F:DNA strand exchange activity"/>
    <property type="evidence" value="ECO:0007669"/>
    <property type="project" value="InterPro"/>
</dbReference>
<dbReference type="InterPro" id="IPR011109">
    <property type="entry name" value="DNA_bind_recombinase_dom"/>
</dbReference>
<dbReference type="Pfam" id="PF13408">
    <property type="entry name" value="Zn_ribbon_recom"/>
    <property type="match status" value="1"/>
</dbReference>
<keyword evidence="2" id="KW-0233">DNA recombination</keyword>
<organism evidence="4 5">
    <name type="scientific">Pseudomonas juntendi</name>
    <dbReference type="NCBI Taxonomy" id="2666183"/>
    <lineage>
        <taxon>Bacteria</taxon>
        <taxon>Pseudomonadati</taxon>
        <taxon>Pseudomonadota</taxon>
        <taxon>Gammaproteobacteria</taxon>
        <taxon>Pseudomonadales</taxon>
        <taxon>Pseudomonadaceae</taxon>
        <taxon>Pseudomonas</taxon>
    </lineage>
</organism>
<protein>
    <submittedName>
        <fullName evidence="4">Recombinase family protein</fullName>
    </submittedName>
</protein>
<dbReference type="SUPFAM" id="SSF53041">
    <property type="entry name" value="Resolvase-like"/>
    <property type="match status" value="1"/>
</dbReference>
<dbReference type="RefSeq" id="WP_182368387.1">
    <property type="nucleotide sequence ID" value="NZ_JACGCU010000035.1"/>
</dbReference>
<evidence type="ECO:0000256" key="2">
    <source>
        <dbReference type="ARBA" id="ARBA00023172"/>
    </source>
</evidence>
<dbReference type="CDD" id="cd00338">
    <property type="entry name" value="Ser_Recombinase"/>
    <property type="match status" value="1"/>
</dbReference>
<name>A0A7W2JLH6_9PSED</name>
<dbReference type="PROSITE" id="PS51736">
    <property type="entry name" value="RECOMBINASES_3"/>
    <property type="match status" value="1"/>
</dbReference>
<evidence type="ECO:0000259" key="3">
    <source>
        <dbReference type="PROSITE" id="PS51736"/>
    </source>
</evidence>
<keyword evidence="1" id="KW-0238">DNA-binding</keyword>
<dbReference type="Proteomes" id="UP000556620">
    <property type="component" value="Unassembled WGS sequence"/>
</dbReference>
<dbReference type="InterPro" id="IPR025827">
    <property type="entry name" value="Zn_ribbon_recom_dom"/>
</dbReference>